<evidence type="ECO:0000256" key="1">
    <source>
        <dbReference type="ARBA" id="ARBA00023015"/>
    </source>
</evidence>
<proteinExistence type="predicted"/>
<dbReference type="AlphaFoldDB" id="A0A0T6LX34"/>
<protein>
    <submittedName>
        <fullName evidence="5">AraC family transcriptional regulator</fullName>
    </submittedName>
</protein>
<dbReference type="SMART" id="SM00342">
    <property type="entry name" value="HTH_ARAC"/>
    <property type="match status" value="1"/>
</dbReference>
<accession>A0A0T6LX34</accession>
<evidence type="ECO:0000313" key="5">
    <source>
        <dbReference type="EMBL" id="KRV50667.1"/>
    </source>
</evidence>
<dbReference type="SUPFAM" id="SSF46689">
    <property type="entry name" value="Homeodomain-like"/>
    <property type="match status" value="1"/>
</dbReference>
<name>A0A0T6LX34_WENVI</name>
<dbReference type="Pfam" id="PF12833">
    <property type="entry name" value="HTH_18"/>
    <property type="match status" value="1"/>
</dbReference>
<dbReference type="InterPro" id="IPR009057">
    <property type="entry name" value="Homeodomain-like_sf"/>
</dbReference>
<sequence>MLTNRFSTSDLPVRDRFTWWRDITVSTLIPTVLASDHADDFHATAEVLDLGGGQVTTMTYLPVTCVRTPKLIRQSDPDYYQLSLTVRGDMGLSQARRHTAFRAGDLMLYDSSQPFEGWASCDGGAVVHVVAQFPKAVVPLPRRLVDRLVATRITADHGFADLLARLLRQVSTSPEHYGTDDVDHVLTVLLDLLAATVAHRLDQVGTLNRENRQHAASLRVRAFIQHHLGDPRLTPGQVAAAHHMSLRSLQRLFADLGTTPAAYIRRQRLEGARRDLVAPAFVARPIHVVAAHWGFSHPAHFTRAFRAAYGVTPREYRETAAGGVVSERRA</sequence>
<keyword evidence="1" id="KW-0805">Transcription regulation</keyword>
<dbReference type="PANTHER" id="PTHR46796">
    <property type="entry name" value="HTH-TYPE TRANSCRIPTIONAL ACTIVATOR RHAS-RELATED"/>
    <property type="match status" value="1"/>
</dbReference>
<dbReference type="InterPro" id="IPR050204">
    <property type="entry name" value="AraC_XylS_family_regulators"/>
</dbReference>
<dbReference type="InterPro" id="IPR018062">
    <property type="entry name" value="HTH_AraC-typ_CS"/>
</dbReference>
<evidence type="ECO:0000313" key="7">
    <source>
        <dbReference type="Proteomes" id="UP000050867"/>
    </source>
</evidence>
<dbReference type="PROSITE" id="PS01124">
    <property type="entry name" value="HTH_ARAC_FAMILY_2"/>
    <property type="match status" value="1"/>
</dbReference>
<dbReference type="Pfam" id="PF14525">
    <property type="entry name" value="AraC_binding_2"/>
    <property type="match status" value="1"/>
</dbReference>
<keyword evidence="7" id="KW-1185">Reference proteome</keyword>
<dbReference type="GO" id="GO:0003700">
    <property type="term" value="F:DNA-binding transcription factor activity"/>
    <property type="evidence" value="ECO:0007669"/>
    <property type="project" value="InterPro"/>
</dbReference>
<dbReference type="GO" id="GO:0043565">
    <property type="term" value="F:sequence-specific DNA binding"/>
    <property type="evidence" value="ECO:0007669"/>
    <property type="project" value="InterPro"/>
</dbReference>
<feature type="domain" description="HTH araC/xylS-type" evidence="4">
    <location>
        <begin position="218"/>
        <end position="319"/>
    </location>
</feature>
<evidence type="ECO:0000313" key="6">
    <source>
        <dbReference type="EMBL" id="KRV50684.1"/>
    </source>
</evidence>
<dbReference type="InterPro" id="IPR035418">
    <property type="entry name" value="AraC-bd_2"/>
</dbReference>
<evidence type="ECO:0000259" key="4">
    <source>
        <dbReference type="PROSITE" id="PS01124"/>
    </source>
</evidence>
<dbReference type="eggNOG" id="COG2207">
    <property type="taxonomic scope" value="Bacteria"/>
</dbReference>
<dbReference type="Proteomes" id="UP000050867">
    <property type="component" value="Unassembled WGS sequence"/>
</dbReference>
<dbReference type="RefSeq" id="WP_018382102.1">
    <property type="nucleotide sequence ID" value="NZ_LLZU01000005.1"/>
</dbReference>
<dbReference type="InterPro" id="IPR020449">
    <property type="entry name" value="Tscrpt_reg_AraC-type_HTH"/>
</dbReference>
<dbReference type="PROSITE" id="PS00041">
    <property type="entry name" value="HTH_ARAC_FAMILY_1"/>
    <property type="match status" value="1"/>
</dbReference>
<dbReference type="Gene3D" id="1.10.10.60">
    <property type="entry name" value="Homeodomain-like"/>
    <property type="match status" value="1"/>
</dbReference>
<evidence type="ECO:0000256" key="2">
    <source>
        <dbReference type="ARBA" id="ARBA00023125"/>
    </source>
</evidence>
<dbReference type="PANTHER" id="PTHR46796:SF6">
    <property type="entry name" value="ARAC SUBFAMILY"/>
    <property type="match status" value="1"/>
</dbReference>
<dbReference type="PRINTS" id="PR00032">
    <property type="entry name" value="HTHARAC"/>
</dbReference>
<dbReference type="EMBL" id="LLZU01000005">
    <property type="protein sequence ID" value="KRV50667.1"/>
    <property type="molecule type" value="Genomic_DNA"/>
</dbReference>
<organism evidence="5 7">
    <name type="scientific">Wenjunlia vitaminophila</name>
    <name type="common">Streptomyces vitaminophilus</name>
    <dbReference type="NCBI Taxonomy" id="76728"/>
    <lineage>
        <taxon>Bacteria</taxon>
        <taxon>Bacillati</taxon>
        <taxon>Actinomycetota</taxon>
        <taxon>Actinomycetes</taxon>
        <taxon>Kitasatosporales</taxon>
        <taxon>Streptomycetaceae</taxon>
        <taxon>Wenjunlia</taxon>
    </lineage>
</organism>
<dbReference type="STRING" id="76728.AQ490_16610"/>
<dbReference type="EMBL" id="LLZU01000005">
    <property type="protein sequence ID" value="KRV50684.1"/>
    <property type="molecule type" value="Genomic_DNA"/>
</dbReference>
<comment type="caution">
    <text evidence="5">The sequence shown here is derived from an EMBL/GenBank/DDBJ whole genome shotgun (WGS) entry which is preliminary data.</text>
</comment>
<dbReference type="InterPro" id="IPR018060">
    <property type="entry name" value="HTH_AraC"/>
</dbReference>
<keyword evidence="3" id="KW-0804">Transcription</keyword>
<gene>
    <name evidence="5" type="ORF">AQ490_16610</name>
    <name evidence="6" type="ORF">AQ490_16705</name>
</gene>
<dbReference type="OrthoDB" id="9799345at2"/>
<keyword evidence="2" id="KW-0238">DNA-binding</keyword>
<evidence type="ECO:0000256" key="3">
    <source>
        <dbReference type="ARBA" id="ARBA00023163"/>
    </source>
</evidence>
<reference evidence="5 7" key="1">
    <citation type="submission" date="2015-10" db="EMBL/GenBank/DDBJ databases">
        <title>Draft genome sequence of pyrrolomycin-producing Streptomyces vitaminophilus.</title>
        <authorList>
            <person name="Graham D.E."/>
            <person name="Mahan K.M."/>
            <person name="Klingeman D.M."/>
            <person name="Hettich R.L."/>
            <person name="Parry R.J."/>
        </authorList>
    </citation>
    <scope>NUCLEOTIDE SEQUENCE [LARGE SCALE GENOMIC DNA]</scope>
    <source>
        <strain evidence="5 7">ATCC 31673</strain>
    </source>
</reference>